<evidence type="ECO:0000256" key="2">
    <source>
        <dbReference type="ARBA" id="ARBA00022723"/>
    </source>
</evidence>
<evidence type="ECO:0000259" key="11">
    <source>
        <dbReference type="PROSITE" id="PS50048"/>
    </source>
</evidence>
<evidence type="ECO:0000256" key="10">
    <source>
        <dbReference type="SAM" id="MobiDB-lite"/>
    </source>
</evidence>
<feature type="compositionally biased region" description="Basic residues" evidence="10">
    <location>
        <begin position="1"/>
        <end position="24"/>
    </location>
</feature>
<feature type="domain" description="Zn(2)-C6 fungal-type" evidence="11">
    <location>
        <begin position="28"/>
        <end position="57"/>
    </location>
</feature>
<accession>B6HNG0</accession>
<evidence type="ECO:0000256" key="7">
    <source>
        <dbReference type="ARBA" id="ARBA00023125"/>
    </source>
</evidence>
<dbReference type="CDD" id="cd00067">
    <property type="entry name" value="GAL4"/>
    <property type="match status" value="1"/>
</dbReference>
<feature type="region of interest" description="Disordered" evidence="10">
    <location>
        <begin position="1"/>
        <end position="27"/>
    </location>
</feature>
<evidence type="ECO:0000256" key="3">
    <source>
        <dbReference type="ARBA" id="ARBA00022737"/>
    </source>
</evidence>
<dbReference type="Gene3D" id="4.10.240.10">
    <property type="entry name" value="Zn(2)-C6 fungal-type DNA-binding domain"/>
    <property type="match status" value="1"/>
</dbReference>
<dbReference type="PANTHER" id="PTHR40626:SF1">
    <property type="entry name" value="TRANSCRIPTION FACTOR WITH C2H2 AND ZN(2)-CYS(6) DNA BINDING DOMAIN (EUROFUNG)"/>
    <property type="match status" value="1"/>
</dbReference>
<dbReference type="PANTHER" id="PTHR40626">
    <property type="entry name" value="MIP31509P"/>
    <property type="match status" value="1"/>
</dbReference>
<dbReference type="GO" id="GO:0000981">
    <property type="term" value="F:DNA-binding transcription factor activity, RNA polymerase II-specific"/>
    <property type="evidence" value="ECO:0007669"/>
    <property type="project" value="InterPro"/>
</dbReference>
<dbReference type="GO" id="GO:0006351">
    <property type="term" value="P:DNA-templated transcription"/>
    <property type="evidence" value="ECO:0007669"/>
    <property type="project" value="InterPro"/>
</dbReference>
<dbReference type="Proteomes" id="UP000000724">
    <property type="component" value="Contig Pc00c21"/>
</dbReference>
<dbReference type="InterPro" id="IPR001138">
    <property type="entry name" value="Zn2Cys6_DnaBD"/>
</dbReference>
<dbReference type="OMA" id="PFHTHYI"/>
<dbReference type="OrthoDB" id="654211at2759"/>
<evidence type="ECO:0000313" key="12">
    <source>
        <dbReference type="EMBL" id="CAP97149.1"/>
    </source>
</evidence>
<dbReference type="InterPro" id="IPR051059">
    <property type="entry name" value="VerF-like"/>
</dbReference>
<dbReference type="Pfam" id="PF00172">
    <property type="entry name" value="Zn_clus"/>
    <property type="match status" value="1"/>
</dbReference>
<dbReference type="InterPro" id="IPR036864">
    <property type="entry name" value="Zn2-C6_fun-type_DNA-bd_sf"/>
</dbReference>
<keyword evidence="13" id="KW-1185">Reference proteome</keyword>
<evidence type="ECO:0000256" key="6">
    <source>
        <dbReference type="ARBA" id="ARBA00023015"/>
    </source>
</evidence>
<dbReference type="SMART" id="SM00066">
    <property type="entry name" value="GAL4"/>
    <property type="match status" value="1"/>
</dbReference>
<keyword evidence="7" id="KW-0238">DNA-binding</keyword>
<proteinExistence type="predicted"/>
<organism evidence="12 13">
    <name type="scientific">Penicillium rubens (strain ATCC 28089 / DSM 1075 / NRRL 1951 / Wisconsin 54-1255)</name>
    <name type="common">Penicillium chrysogenum</name>
    <dbReference type="NCBI Taxonomy" id="500485"/>
    <lineage>
        <taxon>Eukaryota</taxon>
        <taxon>Fungi</taxon>
        <taxon>Dikarya</taxon>
        <taxon>Ascomycota</taxon>
        <taxon>Pezizomycotina</taxon>
        <taxon>Eurotiomycetes</taxon>
        <taxon>Eurotiomycetidae</taxon>
        <taxon>Eurotiales</taxon>
        <taxon>Aspergillaceae</taxon>
        <taxon>Penicillium</taxon>
        <taxon>Penicillium chrysogenum species complex</taxon>
    </lineage>
</organism>
<dbReference type="Pfam" id="PF04082">
    <property type="entry name" value="Fungal_trans"/>
    <property type="match status" value="1"/>
</dbReference>
<keyword evidence="3" id="KW-0677">Repeat</keyword>
<name>B6HNG0_PENRW</name>
<dbReference type="KEGG" id="pcs:N7525_006310"/>
<protein>
    <submittedName>
        <fullName evidence="12">Pc21g22520 protein</fullName>
    </submittedName>
</protein>
<comment type="subcellular location">
    <subcellularLocation>
        <location evidence="1">Nucleus</location>
    </subcellularLocation>
</comment>
<dbReference type="GO" id="GO:0000978">
    <property type="term" value="F:RNA polymerase II cis-regulatory region sequence-specific DNA binding"/>
    <property type="evidence" value="ECO:0007669"/>
    <property type="project" value="InterPro"/>
</dbReference>
<evidence type="ECO:0000256" key="4">
    <source>
        <dbReference type="ARBA" id="ARBA00022771"/>
    </source>
</evidence>
<evidence type="ECO:0000256" key="8">
    <source>
        <dbReference type="ARBA" id="ARBA00023163"/>
    </source>
</evidence>
<dbReference type="PROSITE" id="PS00463">
    <property type="entry name" value="ZN2_CY6_FUNGAL_1"/>
    <property type="match status" value="1"/>
</dbReference>
<evidence type="ECO:0000256" key="5">
    <source>
        <dbReference type="ARBA" id="ARBA00022833"/>
    </source>
</evidence>
<evidence type="ECO:0000313" key="13">
    <source>
        <dbReference type="Proteomes" id="UP000000724"/>
    </source>
</evidence>
<evidence type="ECO:0000256" key="1">
    <source>
        <dbReference type="ARBA" id="ARBA00004123"/>
    </source>
</evidence>
<dbReference type="PROSITE" id="PS50048">
    <property type="entry name" value="ZN2_CY6_FUNGAL_2"/>
    <property type="match status" value="1"/>
</dbReference>
<dbReference type="EMBL" id="AM920436">
    <property type="protein sequence ID" value="CAP97149.1"/>
    <property type="molecule type" value="Genomic_DNA"/>
</dbReference>
<keyword evidence="9" id="KW-0539">Nucleus</keyword>
<sequence>MRRHAQRCSQRNNRRLPGRNKRGPKSTACERCARAKVACNKEHPCARCQQSDSACHYALLESTQPSASMRRVNSETTSPKPTDRRTLPFQRPGRSKMAIPFLLTYADPQNSFCDFRNTTGPSSTLAQRSPGYNHGIPSLGGQITDPADYVPSSLYLDGFWDLFGWHDTTDCQERSMGSHTRSWIFDLPEDPLQDRVNRALDDLQDFEEGFRQGNSSSDPSDIDQFRHEMSTQTLCITIDAYFEFVHHNFPLVHPPSFDPHNISTHLLLAIYIAGSLVLLPRCRKSINLVQRFIFETDAIDDIIFKKSTLPVQTKMEILQAAALIISVDVVTDGWLVQQRICNQYFPKLLSAVRVLSLTSIRNDWDIKSTMGIETDYETFVQNEIMVRITAMTFLLDGQFLIFRRIHPRLSPAEMTGGLPCVDEHFATNFGSQSEMHQLAMARPTRLSLSELINILMRPVWHGIDSEEMRGLNIRSLFMGISGLHNIIFTAQKNQTILYLSDRIKTALSRWRELWDDLMERTTDQQRHEVGFMKYAMEFWWLAEAMLRVDHEGLSMGHTALWSRESLHEDLVRLQRTGLTQKA</sequence>
<feature type="region of interest" description="Disordered" evidence="10">
    <location>
        <begin position="66"/>
        <end position="91"/>
    </location>
</feature>
<reference evidence="12 13" key="1">
    <citation type="journal article" date="2008" name="Nat. Biotechnol.">
        <title>Genome sequencing and analysis of the filamentous fungus Penicillium chrysogenum.</title>
        <authorList>
            <person name="van den Berg M.A."/>
            <person name="Albang R."/>
            <person name="Albermann K."/>
            <person name="Badger J.H."/>
            <person name="Daran J.-M."/>
            <person name="Driessen A.J.M."/>
            <person name="Garcia-Estrada C."/>
            <person name="Fedorova N.D."/>
            <person name="Harris D.M."/>
            <person name="Heijne W.H.M."/>
            <person name="Joardar V.S."/>
            <person name="Kiel J.A.K.W."/>
            <person name="Kovalchuk A."/>
            <person name="Martin J.F."/>
            <person name="Nierman W.C."/>
            <person name="Nijland J.G."/>
            <person name="Pronk J.T."/>
            <person name="Roubos J.A."/>
            <person name="van der Klei I.J."/>
            <person name="van Peij N.N.M.E."/>
            <person name="Veenhuis M."/>
            <person name="von Doehren H."/>
            <person name="Wagner C."/>
            <person name="Wortman J.R."/>
            <person name="Bovenberg R.A.L."/>
        </authorList>
    </citation>
    <scope>NUCLEOTIDE SEQUENCE [LARGE SCALE GENOMIC DNA]</scope>
    <source>
        <strain evidence="13">ATCC 28089 / DSM 1075 / NRRL 1951 / Wisconsin 54-1255</strain>
    </source>
</reference>
<dbReference type="VEuPathDB" id="FungiDB:PCH_Pc21g22520"/>
<keyword evidence="5" id="KW-0862">Zinc</keyword>
<dbReference type="GO" id="GO:0005634">
    <property type="term" value="C:nucleus"/>
    <property type="evidence" value="ECO:0007669"/>
    <property type="project" value="UniProtKB-SubCell"/>
</dbReference>
<dbReference type="GO" id="GO:0000785">
    <property type="term" value="C:chromatin"/>
    <property type="evidence" value="ECO:0007669"/>
    <property type="project" value="TreeGrafter"/>
</dbReference>
<dbReference type="InterPro" id="IPR007219">
    <property type="entry name" value="XnlR_reg_dom"/>
</dbReference>
<dbReference type="HOGENOM" id="CLU_012538_2_1_1"/>
<keyword evidence="6" id="KW-0805">Transcription regulation</keyword>
<keyword evidence="2" id="KW-0479">Metal-binding</keyword>
<keyword evidence="8" id="KW-0804">Transcription</keyword>
<dbReference type="GeneID" id="8305321"/>
<dbReference type="GO" id="GO:0008270">
    <property type="term" value="F:zinc ion binding"/>
    <property type="evidence" value="ECO:0007669"/>
    <property type="project" value="UniProtKB-KW"/>
</dbReference>
<keyword evidence="4" id="KW-0863">Zinc-finger</keyword>
<dbReference type="BioCyc" id="PCHR:PC21G22520-MONOMER"/>
<dbReference type="eggNOG" id="ENOG502RPK9">
    <property type="taxonomic scope" value="Eukaryota"/>
</dbReference>
<dbReference type="AlphaFoldDB" id="B6HNG0"/>
<dbReference type="SUPFAM" id="SSF57701">
    <property type="entry name" value="Zn2/Cys6 DNA-binding domain"/>
    <property type="match status" value="1"/>
</dbReference>
<gene>
    <name evidence="12" type="ORF">Pc21g22520</name>
    <name evidence="12" type="ORF">PCH_Pc21g22520</name>
</gene>
<evidence type="ECO:0000256" key="9">
    <source>
        <dbReference type="ARBA" id="ARBA00023242"/>
    </source>
</evidence>